<accession>A0A8S5SGA2</accession>
<proteinExistence type="predicted"/>
<organism evidence="1">
    <name type="scientific">Siphoviridae sp. ctxvK3</name>
    <dbReference type="NCBI Taxonomy" id="2827975"/>
    <lineage>
        <taxon>Viruses</taxon>
        <taxon>Duplodnaviria</taxon>
        <taxon>Heunggongvirae</taxon>
        <taxon>Uroviricota</taxon>
        <taxon>Caudoviricetes</taxon>
    </lineage>
</organism>
<protein>
    <submittedName>
        <fullName evidence="1">Uncharacterized protein</fullName>
    </submittedName>
</protein>
<name>A0A8S5SGA2_9CAUD</name>
<evidence type="ECO:0000313" key="1">
    <source>
        <dbReference type="EMBL" id="DAF49982.1"/>
    </source>
</evidence>
<reference evidence="1" key="1">
    <citation type="journal article" date="2021" name="Proc. Natl. Acad. Sci. U.S.A.">
        <title>A Catalog of Tens of Thousands of Viruses from Human Metagenomes Reveals Hidden Associations with Chronic Diseases.</title>
        <authorList>
            <person name="Tisza M.J."/>
            <person name="Buck C.B."/>
        </authorList>
    </citation>
    <scope>NUCLEOTIDE SEQUENCE</scope>
    <source>
        <strain evidence="1">CtxvK3</strain>
    </source>
</reference>
<sequence>MAGKQVTELDALPSFTDTSLLPVHNGAGLKKGLLSQLASYLGTKFSNPNLLINPDFKINQRGKSTYSSTGAGCTVDRWVGTNVKTVVNTEDVVTVSSLSGTGYYTQHEEGVSYGKHTYSIYVQAIVGTVKVYYKNAASEDIELGTLKQGLNTFTSSDDGFSSLFLAIEGGSSVTLKYAKVEQGTVATAFIAPNRANELDKCYRFFQIVSIDMLKISFDGNQGFIPFTPKAKIRTTPTLGYWTNKLYMRKSYTDMTLEELAFNRVWASSDNVIGVAFNVSYNRISMLTSINSHLDRFELDAEIY</sequence>
<dbReference type="EMBL" id="BK032591">
    <property type="protein sequence ID" value="DAF49982.1"/>
    <property type="molecule type" value="Genomic_DNA"/>
</dbReference>